<dbReference type="Proteomes" id="UP000612233">
    <property type="component" value="Unassembled WGS sequence"/>
</dbReference>
<dbReference type="EMBL" id="JACXAD010000002">
    <property type="protein sequence ID" value="MBD2766770.1"/>
    <property type="molecule type" value="Genomic_DNA"/>
</dbReference>
<reference evidence="1" key="1">
    <citation type="submission" date="2020-09" db="EMBL/GenBank/DDBJ databases">
        <authorList>
            <person name="Kim M.K."/>
        </authorList>
    </citation>
    <scope>NUCLEOTIDE SEQUENCE</scope>
    <source>
        <strain evidence="1">BT664</strain>
    </source>
</reference>
<protein>
    <submittedName>
        <fullName evidence="1">Uncharacterized protein</fullName>
    </submittedName>
</protein>
<gene>
    <name evidence="1" type="ORF">IC235_02555</name>
</gene>
<keyword evidence="2" id="KW-1185">Reference proteome</keyword>
<evidence type="ECO:0000313" key="2">
    <source>
        <dbReference type="Proteomes" id="UP000612233"/>
    </source>
</evidence>
<name>A0A927BAK8_9BACT</name>
<proteinExistence type="predicted"/>
<dbReference type="AlphaFoldDB" id="A0A927BAK8"/>
<comment type="caution">
    <text evidence="1">The sequence shown here is derived from an EMBL/GenBank/DDBJ whole genome shotgun (WGS) entry which is preliminary data.</text>
</comment>
<sequence>MSYDLYFFKHKTQQTSEKDISIYLTANLCPANEQENQWFYENDDTEVYFSFDLNKPETDPETTNSEIYPDFDDTRFSFNLNFIRPDFFGQEAFLFVDQMIGDLGLYVLNPQTEEYLMQPAKGELYKNWSEINARISAQYYGKSEFNYYPLPASNAVWKHNFNRRRIQAQLGSEYFVPKVMVFQAIADRRIITIAVWPESLPIQVPQVDYYFLVKRYQKLFEKVEESGLISTKTFQAHFENFIRDSDAGKIIHPADVNRLHDIFNSIKFDEALSGFAEKLPYNKMVNFRPKDDEEEFSQESMTVLD</sequence>
<dbReference type="RefSeq" id="WP_191003595.1">
    <property type="nucleotide sequence ID" value="NZ_JACXAD010000002.1"/>
</dbReference>
<evidence type="ECO:0000313" key="1">
    <source>
        <dbReference type="EMBL" id="MBD2766770.1"/>
    </source>
</evidence>
<organism evidence="1 2">
    <name type="scientific">Hymenobacter montanus</name>
    <dbReference type="NCBI Taxonomy" id="2771359"/>
    <lineage>
        <taxon>Bacteria</taxon>
        <taxon>Pseudomonadati</taxon>
        <taxon>Bacteroidota</taxon>
        <taxon>Cytophagia</taxon>
        <taxon>Cytophagales</taxon>
        <taxon>Hymenobacteraceae</taxon>
        <taxon>Hymenobacter</taxon>
    </lineage>
</organism>
<accession>A0A927BAK8</accession>